<feature type="compositionally biased region" description="Basic and acidic residues" evidence="1">
    <location>
        <begin position="25"/>
        <end position="50"/>
    </location>
</feature>
<reference evidence="2" key="1">
    <citation type="journal article" date="2014" name="Genome Biol. Evol.">
        <title>Gene Loss Rather Than Gene Gain Is Associated with a Host Jump from Monocots to Dicots in the Smut Fungus Melanopsichium pennsylvanicum.</title>
        <authorList>
            <person name="Sharma R."/>
            <person name="Mishra B."/>
            <person name="Runge F."/>
            <person name="Thines M."/>
        </authorList>
    </citation>
    <scope>NUCLEOTIDE SEQUENCE</scope>
    <source>
        <strain evidence="2">4</strain>
    </source>
</reference>
<dbReference type="EMBL" id="HG529677">
    <property type="protein sequence ID" value="CDI56178.1"/>
    <property type="molecule type" value="Genomic_DNA"/>
</dbReference>
<accession>A0A077R9M5</accession>
<evidence type="ECO:0000313" key="2">
    <source>
        <dbReference type="EMBL" id="CDI56178.1"/>
    </source>
</evidence>
<feature type="compositionally biased region" description="Basic and acidic residues" evidence="1">
    <location>
        <begin position="1"/>
        <end position="10"/>
    </location>
</feature>
<feature type="region of interest" description="Disordered" evidence="1">
    <location>
        <begin position="1"/>
        <end position="56"/>
    </location>
</feature>
<evidence type="ECO:0000256" key="1">
    <source>
        <dbReference type="SAM" id="MobiDB-lite"/>
    </source>
</evidence>
<dbReference type="AlphaFoldDB" id="A0A077R9M5"/>
<organism evidence="2">
    <name type="scientific">Melanopsichium pennsylvanicum 4</name>
    <dbReference type="NCBI Taxonomy" id="1398559"/>
    <lineage>
        <taxon>Eukaryota</taxon>
        <taxon>Fungi</taxon>
        <taxon>Dikarya</taxon>
        <taxon>Basidiomycota</taxon>
        <taxon>Ustilaginomycotina</taxon>
        <taxon>Ustilaginomycetes</taxon>
        <taxon>Ustilaginales</taxon>
        <taxon>Ustilaginaceae</taxon>
        <taxon>Melanopsichium</taxon>
    </lineage>
</organism>
<protein>
    <submittedName>
        <fullName evidence="2">Uncharacterized protein</fullName>
    </submittedName>
</protein>
<proteinExistence type="predicted"/>
<name>A0A077R9M5_9BASI</name>
<sequence>MEKEAKDETRPSSLTYSTGRRWRGQRAEEGQRSKGEGEGRDDHDGQEVRKAQSMKRSIRSCLRVAYYFATGFLPPHELGHIEGFMEGAQYTRLTFSL</sequence>